<evidence type="ECO:0000259" key="1">
    <source>
        <dbReference type="Pfam" id="PF04187"/>
    </source>
</evidence>
<dbReference type="eggNOG" id="COG3016">
    <property type="taxonomic scope" value="Bacteria"/>
</dbReference>
<accession>A0A068NLF7</accession>
<dbReference type="Proteomes" id="UP000027982">
    <property type="component" value="Chromosome"/>
</dbReference>
<name>A0A068NLF7_FIMGI</name>
<dbReference type="AlphaFoldDB" id="A0A068NLF7"/>
<dbReference type="KEGG" id="fgi:OP10G_0197"/>
<dbReference type="InterPro" id="IPR007314">
    <property type="entry name" value="Cofac_haem-bd_dom"/>
</dbReference>
<evidence type="ECO:0000313" key="3">
    <source>
        <dbReference type="Proteomes" id="UP000027982"/>
    </source>
</evidence>
<dbReference type="Pfam" id="PF04187">
    <property type="entry name" value="Cofac_haem_bdg"/>
    <property type="match status" value="1"/>
</dbReference>
<dbReference type="EMBL" id="CP007139">
    <property type="protein sequence ID" value="AIE83565.1"/>
    <property type="molecule type" value="Genomic_DNA"/>
</dbReference>
<organism evidence="2 3">
    <name type="scientific">Fimbriimonas ginsengisoli Gsoil 348</name>
    <dbReference type="NCBI Taxonomy" id="661478"/>
    <lineage>
        <taxon>Bacteria</taxon>
        <taxon>Bacillati</taxon>
        <taxon>Armatimonadota</taxon>
        <taxon>Fimbriimonadia</taxon>
        <taxon>Fimbriimonadales</taxon>
        <taxon>Fimbriimonadaceae</taxon>
        <taxon>Fimbriimonas</taxon>
    </lineage>
</organism>
<keyword evidence="3" id="KW-1185">Reference proteome</keyword>
<reference evidence="2 3" key="1">
    <citation type="journal article" date="2014" name="PLoS ONE">
        <title>The first complete genome sequence of the class fimbriimonadia in the phylum armatimonadetes.</title>
        <authorList>
            <person name="Hu Z.Y."/>
            <person name="Wang Y.Z."/>
            <person name="Im W.T."/>
            <person name="Wang S.Y."/>
            <person name="Zhao G.P."/>
            <person name="Zheng H.J."/>
            <person name="Quan Z.X."/>
        </authorList>
    </citation>
    <scope>NUCLEOTIDE SEQUENCE [LARGE SCALE GENOMIC DNA]</scope>
    <source>
        <strain evidence="2">Gsoil 348</strain>
    </source>
</reference>
<dbReference type="CDD" id="cd14727">
    <property type="entry name" value="ChanN-like"/>
    <property type="match status" value="1"/>
</dbReference>
<dbReference type="Gene3D" id="3.40.50.11550">
    <property type="match status" value="1"/>
</dbReference>
<dbReference type="HOGENOM" id="CLU_035488_2_1_0"/>
<dbReference type="STRING" id="661478.OP10G_0197"/>
<dbReference type="RefSeq" id="WP_038472289.1">
    <property type="nucleotide sequence ID" value="NZ_CP007139.1"/>
</dbReference>
<gene>
    <name evidence="2" type="ORF">OP10G_0197</name>
</gene>
<dbReference type="SUPFAM" id="SSF159501">
    <property type="entry name" value="EreA/ChaN-like"/>
    <property type="match status" value="1"/>
</dbReference>
<evidence type="ECO:0000313" key="2">
    <source>
        <dbReference type="EMBL" id="AIE83565.1"/>
    </source>
</evidence>
<proteinExistence type="predicted"/>
<feature type="domain" description="Haem-binding uptake Tiki superfamily ChaN" evidence="1">
    <location>
        <begin position="48"/>
        <end position="253"/>
    </location>
</feature>
<dbReference type="OrthoDB" id="9795827at2"/>
<sequence length="293" mass="32030">MLAAALLFVRQDPSPLTLPIGRPGKTTIAAGRLADMRTGAAATADDIAKAADGKRFVFLGEQHATAPCQILEAAVVDALARRGRHVVVGLEMYQRPKQSVLDSFGQMDETAFLEQSDWKKQWGFDFSYYRPVFDVVRKFRIPLVGLNVPRDWVRSVGKGGFAGLPAEAKGQLPDDMKLDISEHRQVFDSLMGGHSNVGPSMENMYSAQVLWDEGMADTAIRYLAAHKPDRKTVFVVIAGSGHVMYGQGINRRIERRKAGDGLNVVMTESAVPVEVSNGIGDFVYVSPPPRTQG</sequence>
<protein>
    <recommendedName>
        <fullName evidence="1">Haem-binding uptake Tiki superfamily ChaN domain-containing protein</fullName>
    </recommendedName>
</protein>